<dbReference type="EC" id="2.7.13.3" evidence="2"/>
<dbReference type="EMBL" id="CU459003">
    <property type="protein sequence ID" value="CAM75298.1"/>
    <property type="molecule type" value="Genomic_DNA"/>
</dbReference>
<feature type="modified residue" description="4-aspartylphosphate" evidence="6">
    <location>
        <position position="714"/>
    </location>
</feature>
<evidence type="ECO:0000259" key="8">
    <source>
        <dbReference type="PROSITE" id="PS50109"/>
    </source>
</evidence>
<evidence type="ECO:0000256" key="4">
    <source>
        <dbReference type="ARBA" id="ARBA00022679"/>
    </source>
</evidence>
<evidence type="ECO:0000313" key="12">
    <source>
        <dbReference type="EMBL" id="CAM75298.1"/>
    </source>
</evidence>
<dbReference type="SMART" id="SM00091">
    <property type="entry name" value="PAS"/>
    <property type="match status" value="3"/>
</dbReference>
<proteinExistence type="predicted"/>
<feature type="domain" description="PAC" evidence="11">
    <location>
        <begin position="100"/>
        <end position="152"/>
    </location>
</feature>
<dbReference type="Pfam" id="PF08448">
    <property type="entry name" value="PAS_4"/>
    <property type="match status" value="1"/>
</dbReference>
<organism evidence="12">
    <name type="scientific">Magnetospirillum gryphiswaldense</name>
    <dbReference type="NCBI Taxonomy" id="55518"/>
    <lineage>
        <taxon>Bacteria</taxon>
        <taxon>Pseudomonadati</taxon>
        <taxon>Pseudomonadota</taxon>
        <taxon>Alphaproteobacteria</taxon>
        <taxon>Rhodospirillales</taxon>
        <taxon>Rhodospirillaceae</taxon>
        <taxon>Magnetospirillum</taxon>
    </lineage>
</organism>
<dbReference type="CDD" id="cd00082">
    <property type="entry name" value="HisKA"/>
    <property type="match status" value="2"/>
</dbReference>
<dbReference type="PRINTS" id="PR00344">
    <property type="entry name" value="BCTRLSENSOR"/>
</dbReference>
<dbReference type="Pfam" id="PF02518">
    <property type="entry name" value="HATPase_c"/>
    <property type="match status" value="1"/>
</dbReference>
<feature type="domain" description="Histidine kinase" evidence="8">
    <location>
        <begin position="427"/>
        <end position="644"/>
    </location>
</feature>
<dbReference type="InterPro" id="IPR052162">
    <property type="entry name" value="Sensor_kinase/Photoreceptor"/>
</dbReference>
<dbReference type="SMART" id="SM00387">
    <property type="entry name" value="HATPase_c"/>
    <property type="match status" value="1"/>
</dbReference>
<dbReference type="InterPro" id="IPR035965">
    <property type="entry name" value="PAS-like_dom_sf"/>
</dbReference>
<keyword evidence="5" id="KW-0418">Kinase</keyword>
<dbReference type="Gene3D" id="3.30.450.20">
    <property type="entry name" value="PAS domain"/>
    <property type="match status" value="3"/>
</dbReference>
<dbReference type="CDD" id="cd00130">
    <property type="entry name" value="PAS"/>
    <property type="match status" value="2"/>
</dbReference>
<dbReference type="InterPro" id="IPR001610">
    <property type="entry name" value="PAC"/>
</dbReference>
<dbReference type="PROSITE" id="PS50109">
    <property type="entry name" value="HIS_KIN"/>
    <property type="match status" value="1"/>
</dbReference>
<dbReference type="InterPro" id="IPR003594">
    <property type="entry name" value="HATPase_dom"/>
</dbReference>
<dbReference type="AlphaFoldDB" id="A4TXE1"/>
<feature type="domain" description="PAC" evidence="11">
    <location>
        <begin position="362"/>
        <end position="414"/>
    </location>
</feature>
<dbReference type="PANTHER" id="PTHR43304">
    <property type="entry name" value="PHYTOCHROME-LIKE PROTEIN CPH1"/>
    <property type="match status" value="1"/>
</dbReference>
<gene>
    <name evidence="12" type="ORF">MGR_0623</name>
</gene>
<dbReference type="SUPFAM" id="SSF55874">
    <property type="entry name" value="ATPase domain of HSP90 chaperone/DNA topoisomerase II/histidine kinase"/>
    <property type="match status" value="1"/>
</dbReference>
<dbReference type="InterPro" id="IPR000700">
    <property type="entry name" value="PAS-assoc_C"/>
</dbReference>
<dbReference type="SUPFAM" id="SSF52172">
    <property type="entry name" value="CheY-like"/>
    <property type="match status" value="1"/>
</dbReference>
<dbReference type="SMART" id="SM00448">
    <property type="entry name" value="REC"/>
    <property type="match status" value="1"/>
</dbReference>
<evidence type="ECO:0000259" key="11">
    <source>
        <dbReference type="PROSITE" id="PS50113"/>
    </source>
</evidence>
<evidence type="ECO:0000259" key="10">
    <source>
        <dbReference type="PROSITE" id="PS50112"/>
    </source>
</evidence>
<dbReference type="Gene3D" id="3.30.565.10">
    <property type="entry name" value="Histidine kinase-like ATPase, C-terminal domain"/>
    <property type="match status" value="1"/>
</dbReference>
<dbReference type="PROSITE" id="PS50113">
    <property type="entry name" value="PAC"/>
    <property type="match status" value="2"/>
</dbReference>
<dbReference type="InterPro" id="IPR036097">
    <property type="entry name" value="HisK_dim/P_sf"/>
</dbReference>
<sequence length="957" mass="104951">MAWRRLKAAWAALTAPAETGRTEPGRHLDTLLTLVPAVIYVRSCDAKSTLSYVSGNVQALLGYSADEILQTPRFWIDHIHADDRDRCLGSLDSLPQMGMLEMEYRLRAKDGSWRWLRDECRIVPGLDGDGREVVGSCIDVTGRHRSEQALARSEAELRAAQIRLMDALESSDDAFSVFDAHDRLVAFNSRYCATYPTIADIIRPGVSFTELLRVSARRGQYAGITAEQADQWVDERLERHSHPGGVFEQLLGDGRWLEIVERPTAEGGRVAIRRDITQRKTIEAAIRDELQFKQSLIDALPFPVFYKNTDLIYVGCNGAFCDALGKSTGDIIGKTLTETYSAEKAAEFRDRDQELLAQGGIQNYETTFRWGDGSLRQIAIVKATFNDPDGKVAGLIGTIIDLTPQKRAEEQMVQNARLATLGQIASEIAHEMNQPLSIMRMTAENTLERLKQGEVAADIVAGKLAIMVEQTGRMGEMIAHLRSFTRTEENERQPVAPLPIIKSALALTRLRFQLDDIALSIQLPESCPDLIGRGNQLEQVVVALLTNARDAVCARHKPGKRRISLSLEQRGDDLILSVEDNGGGIPDDLWSRVFTPFFTTKAEGAGTGLGLSISANIVAAMGGRISGRNHGDGALFQVFWPCGGGPVPTAQSPSRAAMEPARRQRILVVDDEPLAVDCITDFLTARDYDVVAAISPLDALNMAADTTFDLVLTDQRMPGMDGNVLIERLRTIRPDLPAIMMSGGSMPMPSAGKGPTAQLPKPLVLDQLGRKIAQLLSAQDAEATPPPPPPAAEAPPLALAATSPAQRLWLMGELTATLAHDFGQPINIIRLNAENALDNLAEKRLSDDRLRRALTSTVEQCQRMQDFALQLVSTTRRPGQPPSRMSALPALRAALAAIQDRVRMQAIAFSWHVTPKLPPVLGHAPRLQSAFAQILTNACDAHRRRSRQPSRRQSGIL</sequence>
<evidence type="ECO:0000256" key="2">
    <source>
        <dbReference type="ARBA" id="ARBA00012438"/>
    </source>
</evidence>
<evidence type="ECO:0000256" key="5">
    <source>
        <dbReference type="ARBA" id="ARBA00022777"/>
    </source>
</evidence>
<dbReference type="SUPFAM" id="SSF47384">
    <property type="entry name" value="Homodimeric domain of signal transducing histidine kinase"/>
    <property type="match status" value="2"/>
</dbReference>
<dbReference type="PANTHER" id="PTHR43304:SF1">
    <property type="entry name" value="PAC DOMAIN-CONTAINING PROTEIN"/>
    <property type="match status" value="1"/>
</dbReference>
<feature type="domain" description="PAS" evidence="10">
    <location>
        <begin position="289"/>
        <end position="359"/>
    </location>
</feature>
<feature type="domain" description="PAS" evidence="10">
    <location>
        <begin position="45"/>
        <end position="98"/>
    </location>
</feature>
<dbReference type="PROSITE" id="PS50110">
    <property type="entry name" value="RESPONSE_REGULATORY"/>
    <property type="match status" value="1"/>
</dbReference>
<dbReference type="InterPro" id="IPR003661">
    <property type="entry name" value="HisK_dim/P_dom"/>
</dbReference>
<feature type="domain" description="Response regulatory" evidence="9">
    <location>
        <begin position="665"/>
        <end position="776"/>
    </location>
</feature>
<dbReference type="InterPro" id="IPR013655">
    <property type="entry name" value="PAS_fold_3"/>
</dbReference>
<dbReference type="InterPro" id="IPR036890">
    <property type="entry name" value="HATPase_C_sf"/>
</dbReference>
<evidence type="ECO:0000259" key="9">
    <source>
        <dbReference type="PROSITE" id="PS50110"/>
    </source>
</evidence>
<dbReference type="Pfam" id="PF08447">
    <property type="entry name" value="PAS_3"/>
    <property type="match status" value="1"/>
</dbReference>
<dbReference type="InterPro" id="IPR000014">
    <property type="entry name" value="PAS"/>
</dbReference>
<keyword evidence="3 6" id="KW-0597">Phosphoprotein</keyword>
<keyword evidence="4" id="KW-0808">Transferase</keyword>
<dbReference type="InterPro" id="IPR005467">
    <property type="entry name" value="His_kinase_dom"/>
</dbReference>
<keyword evidence="7" id="KW-0175">Coiled coil</keyword>
<dbReference type="SMART" id="SM00086">
    <property type="entry name" value="PAC"/>
    <property type="match status" value="2"/>
</dbReference>
<evidence type="ECO:0000256" key="6">
    <source>
        <dbReference type="PROSITE-ProRule" id="PRU00169"/>
    </source>
</evidence>
<dbReference type="Gene3D" id="1.10.287.130">
    <property type="match status" value="2"/>
</dbReference>
<dbReference type="NCBIfam" id="TIGR00229">
    <property type="entry name" value="sensory_box"/>
    <property type="match status" value="2"/>
</dbReference>
<dbReference type="InterPro" id="IPR011006">
    <property type="entry name" value="CheY-like_superfamily"/>
</dbReference>
<protein>
    <recommendedName>
        <fullName evidence="2">histidine kinase</fullName>
        <ecNumber evidence="2">2.7.13.3</ecNumber>
    </recommendedName>
</protein>
<evidence type="ECO:0000256" key="3">
    <source>
        <dbReference type="ARBA" id="ARBA00022553"/>
    </source>
</evidence>
<dbReference type="Pfam" id="PF00072">
    <property type="entry name" value="Response_reg"/>
    <property type="match status" value="1"/>
</dbReference>
<comment type="catalytic activity">
    <reaction evidence="1">
        <text>ATP + protein L-histidine = ADP + protein N-phospho-L-histidine.</text>
        <dbReference type="EC" id="2.7.13.3"/>
    </reaction>
</comment>
<dbReference type="InterPro" id="IPR013656">
    <property type="entry name" value="PAS_4"/>
</dbReference>
<dbReference type="SUPFAM" id="SSF55785">
    <property type="entry name" value="PYP-like sensor domain (PAS domain)"/>
    <property type="match status" value="3"/>
</dbReference>
<dbReference type="PROSITE" id="PS50112">
    <property type="entry name" value="PAS"/>
    <property type="match status" value="2"/>
</dbReference>
<dbReference type="Pfam" id="PF12860">
    <property type="entry name" value="PAS_7"/>
    <property type="match status" value="1"/>
</dbReference>
<dbReference type="InterPro" id="IPR004358">
    <property type="entry name" value="Sig_transdc_His_kin-like_C"/>
</dbReference>
<feature type="coiled-coil region" evidence="7">
    <location>
        <begin position="143"/>
        <end position="170"/>
    </location>
</feature>
<accession>A4TXE1</accession>
<evidence type="ECO:0000256" key="1">
    <source>
        <dbReference type="ARBA" id="ARBA00000085"/>
    </source>
</evidence>
<name>A4TXE1_9PROT</name>
<dbReference type="InterPro" id="IPR001789">
    <property type="entry name" value="Sig_transdc_resp-reg_receiver"/>
</dbReference>
<dbReference type="Pfam" id="PF00512">
    <property type="entry name" value="HisKA"/>
    <property type="match status" value="1"/>
</dbReference>
<evidence type="ECO:0000256" key="7">
    <source>
        <dbReference type="SAM" id="Coils"/>
    </source>
</evidence>
<dbReference type="CDD" id="cd00156">
    <property type="entry name" value="REC"/>
    <property type="match status" value="1"/>
</dbReference>
<dbReference type="Gene3D" id="3.40.50.2300">
    <property type="match status" value="1"/>
</dbReference>
<dbReference type="SMART" id="SM00388">
    <property type="entry name" value="HisKA"/>
    <property type="match status" value="2"/>
</dbReference>
<reference evidence="12" key="1">
    <citation type="journal article" date="2007" name="J. Bacteriol.">
        <title>Comparative genome analysis of four magnetotactic bacteria reveals a complex set of group-specific genes implicated in magnetosome biomineralization and function.</title>
        <authorList>
            <person name="Richter M."/>
            <person name="Kube M."/>
            <person name="Bazylinski D.A."/>
            <person name="Lombardot T."/>
            <person name="Gloeckner F.O."/>
            <person name="Reinhardt R."/>
            <person name="Schueler D."/>
        </authorList>
    </citation>
    <scope>NUCLEOTIDE SEQUENCE</scope>
    <source>
        <strain evidence="12">MSR-1</strain>
    </source>
</reference>
<dbReference type="GO" id="GO:0000155">
    <property type="term" value="F:phosphorelay sensor kinase activity"/>
    <property type="evidence" value="ECO:0007669"/>
    <property type="project" value="InterPro"/>
</dbReference>